<sequence length="97" mass="10177">MVGAIGNQQYPGSLNGPNKIGLNNNSNNNNNNNGNMGATNLVMRPQAQRSSSFAISGQQIRTVGDFQALQRANSDISSLSPLGINSLGADLDFSALR</sequence>
<reference evidence="2 3" key="1">
    <citation type="journal article" date="2013" name="BMC Genomics">
        <title>The genome and transcriptome of the pine saprophyte Ophiostoma piceae, and a comparison with the bark beetle-associated pine pathogen Grosmannia clavigera.</title>
        <authorList>
            <person name="Haridas S."/>
            <person name="Wang Y."/>
            <person name="Lim L."/>
            <person name="Massoumi Alamouti S."/>
            <person name="Jackman S."/>
            <person name="Docking R."/>
            <person name="Robertson G."/>
            <person name="Birol I."/>
            <person name="Bohlmann J."/>
            <person name="Breuil C."/>
        </authorList>
    </citation>
    <scope>NUCLEOTIDE SEQUENCE [LARGE SCALE GENOMIC DNA]</scope>
    <source>
        <strain evidence="2 3">UAMH 11346</strain>
    </source>
</reference>
<feature type="region of interest" description="Disordered" evidence="1">
    <location>
        <begin position="1"/>
        <end position="39"/>
    </location>
</feature>
<dbReference type="AlphaFoldDB" id="S3BP35"/>
<keyword evidence="3" id="KW-1185">Reference proteome</keyword>
<organism evidence="2 3">
    <name type="scientific">Ophiostoma piceae (strain UAMH 11346)</name>
    <name type="common">Sap stain fungus</name>
    <dbReference type="NCBI Taxonomy" id="1262450"/>
    <lineage>
        <taxon>Eukaryota</taxon>
        <taxon>Fungi</taxon>
        <taxon>Dikarya</taxon>
        <taxon>Ascomycota</taxon>
        <taxon>Pezizomycotina</taxon>
        <taxon>Sordariomycetes</taxon>
        <taxon>Sordariomycetidae</taxon>
        <taxon>Ophiostomatales</taxon>
        <taxon>Ophiostomataceae</taxon>
        <taxon>Ophiostoma</taxon>
    </lineage>
</organism>
<feature type="compositionally biased region" description="Low complexity" evidence="1">
    <location>
        <begin position="15"/>
        <end position="39"/>
    </location>
</feature>
<evidence type="ECO:0000313" key="3">
    <source>
        <dbReference type="Proteomes" id="UP000016923"/>
    </source>
</evidence>
<evidence type="ECO:0000256" key="1">
    <source>
        <dbReference type="SAM" id="MobiDB-lite"/>
    </source>
</evidence>
<proteinExistence type="predicted"/>
<dbReference type="Proteomes" id="UP000016923">
    <property type="component" value="Unassembled WGS sequence"/>
</dbReference>
<dbReference type="STRING" id="1262450.S3BP35"/>
<gene>
    <name evidence="2" type="ORF">F503_01832</name>
</gene>
<evidence type="ECO:0000313" key="2">
    <source>
        <dbReference type="EMBL" id="EPE02127.1"/>
    </source>
</evidence>
<name>S3BP35_OPHP1</name>
<dbReference type="EMBL" id="KE148188">
    <property type="protein sequence ID" value="EPE02127.1"/>
    <property type="molecule type" value="Genomic_DNA"/>
</dbReference>
<dbReference type="VEuPathDB" id="FungiDB:F503_01832"/>
<accession>S3BP35</accession>
<feature type="compositionally biased region" description="Polar residues" evidence="1">
    <location>
        <begin position="1"/>
        <end position="12"/>
    </location>
</feature>
<dbReference type="HOGENOM" id="CLU_2347276_0_0_1"/>
<protein>
    <submittedName>
        <fullName evidence="2">C6 zinc finger protein</fullName>
    </submittedName>
</protein>